<feature type="domain" description="Alpha/beta hydrolase fold-3" evidence="2">
    <location>
        <begin position="116"/>
        <end position="324"/>
    </location>
</feature>
<evidence type="ECO:0000259" key="2">
    <source>
        <dbReference type="Pfam" id="PF07859"/>
    </source>
</evidence>
<dbReference type="AlphaFoldDB" id="A0A0B9A1J4"/>
<reference evidence="3 4" key="1">
    <citation type="submission" date="2014-10" db="EMBL/GenBank/DDBJ databases">
        <title>Draft genome sequence of Novosphingobium subterraneum DSM 12447.</title>
        <authorList>
            <person name="Gan H.M."/>
            <person name="Gan H.Y."/>
            <person name="Savka M.A."/>
        </authorList>
    </citation>
    <scope>NUCLEOTIDE SEQUENCE [LARGE SCALE GENOMIC DNA]</scope>
    <source>
        <strain evidence="3 4">DSM 12447</strain>
    </source>
</reference>
<dbReference type="Pfam" id="PF07859">
    <property type="entry name" value="Abhydrolase_3"/>
    <property type="match status" value="1"/>
</dbReference>
<dbReference type="GO" id="GO:0016787">
    <property type="term" value="F:hydrolase activity"/>
    <property type="evidence" value="ECO:0007669"/>
    <property type="project" value="UniProtKB-KW"/>
</dbReference>
<evidence type="ECO:0000313" key="3">
    <source>
        <dbReference type="EMBL" id="KHS44456.1"/>
    </source>
</evidence>
<dbReference type="Gene3D" id="3.40.50.1820">
    <property type="entry name" value="alpha/beta hydrolase"/>
    <property type="match status" value="1"/>
</dbReference>
<keyword evidence="4" id="KW-1185">Reference proteome</keyword>
<dbReference type="EMBL" id="JRVC01000015">
    <property type="protein sequence ID" value="KHS44456.1"/>
    <property type="molecule type" value="Genomic_DNA"/>
</dbReference>
<dbReference type="Proteomes" id="UP000031338">
    <property type="component" value="Unassembled WGS sequence"/>
</dbReference>
<comment type="caution">
    <text evidence="3">The sequence shown here is derived from an EMBL/GenBank/DDBJ whole genome shotgun (WGS) entry which is preliminary data.</text>
</comment>
<gene>
    <name evidence="3" type="ORF">NJ75_03034</name>
</gene>
<accession>A0A0B9A1J4</accession>
<dbReference type="InterPro" id="IPR006311">
    <property type="entry name" value="TAT_signal"/>
</dbReference>
<name>A0A0B9A1J4_9SPHN</name>
<proteinExistence type="predicted"/>
<dbReference type="InterPro" id="IPR013094">
    <property type="entry name" value="AB_hydrolase_3"/>
</dbReference>
<dbReference type="SUPFAM" id="SSF53474">
    <property type="entry name" value="alpha/beta-Hydrolases"/>
    <property type="match status" value="1"/>
</dbReference>
<organism evidence="3 4">
    <name type="scientific">Novosphingobium subterraneum</name>
    <dbReference type="NCBI Taxonomy" id="48936"/>
    <lineage>
        <taxon>Bacteria</taxon>
        <taxon>Pseudomonadati</taxon>
        <taxon>Pseudomonadota</taxon>
        <taxon>Alphaproteobacteria</taxon>
        <taxon>Sphingomonadales</taxon>
        <taxon>Sphingomonadaceae</taxon>
        <taxon>Novosphingobium</taxon>
    </lineage>
</organism>
<dbReference type="STRING" id="48936.NJ75_03034"/>
<keyword evidence="1 3" id="KW-0378">Hydrolase</keyword>
<evidence type="ECO:0000313" key="4">
    <source>
        <dbReference type="Proteomes" id="UP000031338"/>
    </source>
</evidence>
<dbReference type="PANTHER" id="PTHR48081">
    <property type="entry name" value="AB HYDROLASE SUPERFAMILY PROTEIN C4A8.06C"/>
    <property type="match status" value="1"/>
</dbReference>
<sequence>MKRVSRRESFKLAAIGTAGCLLGGLSELARASEPEEFAYVHPQLRPFAKQLMAMLEPMPELSEKSLSFTRKAMGGWAQPPLQAPAWTRQSVPGLTGHPAVTVYVVNSDASKRRPAILHTHGGGFVSGTAISMVADLQRLALELDCTIVTVDYRLAPETRYQGSIADNYAALEWLYDNATSLGVDAGRIAVMGESAGGGHAALLALKARDVGKVPIVAQVLIYPMLDDRTGTVETPKAPIGTIVWTAAKNRFGWGAFLGMEPGMDTAPVAAVPARRSDLAGLPPTFIGVGAIDLFVDEDIMYAKRLIAAGVPTRLEVVPGAFHGFDGIAASTQVAKNFHESKVAALRSAFA</sequence>
<dbReference type="PATRIC" id="fig|48936.3.peg.3047"/>
<dbReference type="InterPro" id="IPR029058">
    <property type="entry name" value="AB_hydrolase_fold"/>
</dbReference>
<dbReference type="PROSITE" id="PS51318">
    <property type="entry name" value="TAT"/>
    <property type="match status" value="1"/>
</dbReference>
<dbReference type="InterPro" id="IPR050300">
    <property type="entry name" value="GDXG_lipolytic_enzyme"/>
</dbReference>
<evidence type="ECO:0000256" key="1">
    <source>
        <dbReference type="ARBA" id="ARBA00022801"/>
    </source>
</evidence>
<dbReference type="PANTHER" id="PTHR48081:SF8">
    <property type="entry name" value="ALPHA_BETA HYDROLASE FOLD-3 DOMAIN-CONTAINING PROTEIN-RELATED"/>
    <property type="match status" value="1"/>
</dbReference>
<protein>
    <submittedName>
        <fullName evidence="3">Alpha/beta hydrolase domain-containing protein</fullName>
    </submittedName>
</protein>